<feature type="transmembrane region" description="Helical" evidence="6">
    <location>
        <begin position="298"/>
        <end position="316"/>
    </location>
</feature>
<dbReference type="OrthoDB" id="9803985at2"/>
<feature type="transmembrane region" description="Helical" evidence="6">
    <location>
        <begin position="357"/>
        <end position="379"/>
    </location>
</feature>
<organism evidence="8 9">
    <name type="scientific">Candidatus Cryosericum odellii</name>
    <dbReference type="NCBI Taxonomy" id="2290917"/>
    <lineage>
        <taxon>Bacteria</taxon>
        <taxon>Pseudomonadati</taxon>
        <taxon>Caldisericota/Cryosericota group</taxon>
        <taxon>Candidatus Cryosericota</taxon>
        <taxon>Candidatus Cryosericia</taxon>
        <taxon>Candidatus Cryosericales</taxon>
        <taxon>Candidatus Cryosericaceae</taxon>
        <taxon>Candidatus Cryosericum</taxon>
    </lineage>
</organism>
<name>A0A398DIX5_9BACT</name>
<evidence type="ECO:0000256" key="6">
    <source>
        <dbReference type="SAM" id="Phobius"/>
    </source>
</evidence>
<feature type="transmembrane region" description="Helical" evidence="6">
    <location>
        <begin position="128"/>
        <end position="151"/>
    </location>
</feature>
<evidence type="ECO:0000256" key="4">
    <source>
        <dbReference type="ARBA" id="ARBA00022989"/>
    </source>
</evidence>
<dbReference type="Proteomes" id="UP000266489">
    <property type="component" value="Unassembled WGS sequence"/>
</dbReference>
<keyword evidence="5 6" id="KW-0472">Membrane</keyword>
<feature type="transmembrane region" description="Helical" evidence="6">
    <location>
        <begin position="96"/>
        <end position="116"/>
    </location>
</feature>
<dbReference type="PANTHER" id="PTHR43124:SF3">
    <property type="entry name" value="CHLORAMPHENICOL EFFLUX PUMP RV0191"/>
    <property type="match status" value="1"/>
</dbReference>
<dbReference type="AlphaFoldDB" id="A0A398DIX5"/>
<dbReference type="PROSITE" id="PS50850">
    <property type="entry name" value="MFS"/>
    <property type="match status" value="1"/>
</dbReference>
<feature type="transmembrane region" description="Helical" evidence="6">
    <location>
        <begin position="207"/>
        <end position="227"/>
    </location>
</feature>
<feature type="transmembrane region" description="Helical" evidence="6">
    <location>
        <begin position="242"/>
        <end position="261"/>
    </location>
</feature>
<dbReference type="PANTHER" id="PTHR43124">
    <property type="entry name" value="PURINE EFFLUX PUMP PBUE"/>
    <property type="match status" value="1"/>
</dbReference>
<proteinExistence type="predicted"/>
<sequence length="387" mass="40843">MNRKLWYLAAGYALTVAFALSLQFLPPVIPVMKTSLGMTAGQAGALMSSLALFGIIVSPLVGYLADRWGGRTVGLLGLVCLIAAEAWFALSTSYANLLMARLTMGIGAATLSILGAQIVSENFAGTRYLGAAMGTMNTAVPTGILVSQLGFSRLAAARGWQAPVWACLVFTCVVAVACFLFYQDPIPRHDETPVSLIAGLRRLNPQVWMLGLVWMFWEAGTMILLTFCNDLLVGRGMSPQTAGTMAGILMLFPIIASTFMGHVLDRRRWQARGAALACLMFAVCVILLGVVSGSVLPLFLGISFTFALAPMGVFALAPHLMHGRESGLGYGVLAGMLNIGVLFGPAIGGIVRDATGSYLASFIMAGVLTSIGAACVLLLRRPVLENA</sequence>
<feature type="transmembrane region" description="Helical" evidence="6">
    <location>
        <begin position="5"/>
        <end position="25"/>
    </location>
</feature>
<feature type="transmembrane region" description="Helical" evidence="6">
    <location>
        <begin position="273"/>
        <end position="292"/>
    </location>
</feature>
<protein>
    <submittedName>
        <fullName evidence="8">MFS transporter</fullName>
    </submittedName>
</protein>
<keyword evidence="4 6" id="KW-1133">Transmembrane helix</keyword>
<dbReference type="SUPFAM" id="SSF103473">
    <property type="entry name" value="MFS general substrate transporter"/>
    <property type="match status" value="1"/>
</dbReference>
<dbReference type="InterPro" id="IPR011701">
    <property type="entry name" value="MFS"/>
</dbReference>
<comment type="subcellular location">
    <subcellularLocation>
        <location evidence="1">Cell membrane</location>
        <topology evidence="1">Multi-pass membrane protein</topology>
    </subcellularLocation>
</comment>
<comment type="caution">
    <text evidence="8">The sequence shown here is derived from an EMBL/GenBank/DDBJ whole genome shotgun (WGS) entry which is preliminary data.</text>
</comment>
<evidence type="ECO:0000313" key="9">
    <source>
        <dbReference type="Proteomes" id="UP000266489"/>
    </source>
</evidence>
<dbReference type="InterPro" id="IPR020846">
    <property type="entry name" value="MFS_dom"/>
</dbReference>
<feature type="domain" description="Major facilitator superfamily (MFS) profile" evidence="7">
    <location>
        <begin position="7"/>
        <end position="384"/>
    </location>
</feature>
<feature type="transmembrane region" description="Helical" evidence="6">
    <location>
        <begin position="45"/>
        <end position="65"/>
    </location>
</feature>
<dbReference type="InterPro" id="IPR050189">
    <property type="entry name" value="MFS_Efflux_Transporters"/>
</dbReference>
<feature type="transmembrane region" description="Helical" evidence="6">
    <location>
        <begin position="72"/>
        <end position="90"/>
    </location>
</feature>
<dbReference type="InterPro" id="IPR036259">
    <property type="entry name" value="MFS_trans_sf"/>
</dbReference>
<gene>
    <name evidence="8" type="ORF">SMC5_02495</name>
</gene>
<dbReference type="GO" id="GO:0005886">
    <property type="term" value="C:plasma membrane"/>
    <property type="evidence" value="ECO:0007669"/>
    <property type="project" value="UniProtKB-SubCell"/>
</dbReference>
<keyword evidence="2" id="KW-1003">Cell membrane</keyword>
<evidence type="ECO:0000256" key="3">
    <source>
        <dbReference type="ARBA" id="ARBA00022692"/>
    </source>
</evidence>
<dbReference type="GO" id="GO:0022857">
    <property type="term" value="F:transmembrane transporter activity"/>
    <property type="evidence" value="ECO:0007669"/>
    <property type="project" value="InterPro"/>
</dbReference>
<evidence type="ECO:0000313" key="8">
    <source>
        <dbReference type="EMBL" id="RIE13749.1"/>
    </source>
</evidence>
<feature type="transmembrane region" description="Helical" evidence="6">
    <location>
        <begin position="163"/>
        <end position="182"/>
    </location>
</feature>
<dbReference type="EMBL" id="QXIU01000066">
    <property type="protein sequence ID" value="RIE13749.1"/>
    <property type="molecule type" value="Genomic_DNA"/>
</dbReference>
<evidence type="ECO:0000259" key="7">
    <source>
        <dbReference type="PROSITE" id="PS50850"/>
    </source>
</evidence>
<dbReference type="Gene3D" id="1.20.1250.20">
    <property type="entry name" value="MFS general substrate transporter like domains"/>
    <property type="match status" value="2"/>
</dbReference>
<reference evidence="8 9" key="1">
    <citation type="submission" date="2018-09" db="EMBL/GenBank/DDBJ databases">
        <title>Discovery and Ecogenomic Context for Candidatus Cryosericales, a Global Caldiserica Order Active in Thawing Permafrost.</title>
        <authorList>
            <person name="Martinez M.A."/>
            <person name="Woodcroft B.J."/>
            <person name="Ignacio Espinoza J.C."/>
            <person name="Zayed A."/>
            <person name="Singleton C.M."/>
            <person name="Boyd J."/>
            <person name="Li Y.-F."/>
            <person name="Purvine S."/>
            <person name="Maughan H."/>
            <person name="Hodgkins S.B."/>
            <person name="Anderson D."/>
            <person name="Sederholm M."/>
            <person name="Temperton B."/>
            <person name="Saleska S.R."/>
            <person name="Tyson G.W."/>
            <person name="Rich V.I."/>
        </authorList>
    </citation>
    <scope>NUCLEOTIDE SEQUENCE [LARGE SCALE GENOMIC DNA]</scope>
    <source>
        <strain evidence="8 9">SMC5</strain>
    </source>
</reference>
<evidence type="ECO:0000256" key="5">
    <source>
        <dbReference type="ARBA" id="ARBA00023136"/>
    </source>
</evidence>
<dbReference type="RefSeq" id="WP_119119452.1">
    <property type="nucleotide sequence ID" value="NZ_QXIU01000066.1"/>
</dbReference>
<accession>A0A398DIX5</accession>
<evidence type="ECO:0000256" key="1">
    <source>
        <dbReference type="ARBA" id="ARBA00004651"/>
    </source>
</evidence>
<dbReference type="Pfam" id="PF07690">
    <property type="entry name" value="MFS_1"/>
    <property type="match status" value="1"/>
</dbReference>
<feature type="transmembrane region" description="Helical" evidence="6">
    <location>
        <begin position="328"/>
        <end position="351"/>
    </location>
</feature>
<keyword evidence="3 6" id="KW-0812">Transmembrane</keyword>
<evidence type="ECO:0000256" key="2">
    <source>
        <dbReference type="ARBA" id="ARBA00022475"/>
    </source>
</evidence>